<dbReference type="InterPro" id="IPR016187">
    <property type="entry name" value="CTDL_fold"/>
</dbReference>
<keyword evidence="4" id="KW-1185">Reference proteome</keyword>
<protein>
    <recommendedName>
        <fullName evidence="2">C-type lectin domain-containing protein</fullName>
    </recommendedName>
</protein>
<evidence type="ECO:0000313" key="4">
    <source>
        <dbReference type="Proteomes" id="UP001497623"/>
    </source>
</evidence>
<organism evidence="3 4">
    <name type="scientific">Meganyctiphanes norvegica</name>
    <name type="common">Northern krill</name>
    <name type="synonym">Thysanopoda norvegica</name>
    <dbReference type="NCBI Taxonomy" id="48144"/>
    <lineage>
        <taxon>Eukaryota</taxon>
        <taxon>Metazoa</taxon>
        <taxon>Ecdysozoa</taxon>
        <taxon>Arthropoda</taxon>
        <taxon>Crustacea</taxon>
        <taxon>Multicrustacea</taxon>
        <taxon>Malacostraca</taxon>
        <taxon>Eumalacostraca</taxon>
        <taxon>Eucarida</taxon>
        <taxon>Euphausiacea</taxon>
        <taxon>Euphausiidae</taxon>
        <taxon>Meganyctiphanes</taxon>
    </lineage>
</organism>
<comment type="caution">
    <text evidence="3">The sequence shown here is derived from an EMBL/GenBank/DDBJ whole genome shotgun (WGS) entry which is preliminary data.</text>
</comment>
<accession>A0AAV2QAJ2</accession>
<dbReference type="SUPFAM" id="SSF56436">
    <property type="entry name" value="C-type lectin-like"/>
    <property type="match status" value="1"/>
</dbReference>
<dbReference type="SMART" id="SM00034">
    <property type="entry name" value="CLECT"/>
    <property type="match status" value="1"/>
</dbReference>
<keyword evidence="1" id="KW-0472">Membrane</keyword>
<keyword evidence="1" id="KW-0812">Transmembrane</keyword>
<gene>
    <name evidence="3" type="ORF">MNOR_LOCUS9483</name>
</gene>
<dbReference type="InterPro" id="IPR016186">
    <property type="entry name" value="C-type_lectin-like/link_sf"/>
</dbReference>
<dbReference type="PROSITE" id="PS50041">
    <property type="entry name" value="C_TYPE_LECTIN_2"/>
    <property type="match status" value="1"/>
</dbReference>
<evidence type="ECO:0000256" key="1">
    <source>
        <dbReference type="SAM" id="Phobius"/>
    </source>
</evidence>
<feature type="transmembrane region" description="Helical" evidence="1">
    <location>
        <begin position="12"/>
        <end position="32"/>
    </location>
</feature>
<sequence>SRCGVTMKNTTIFWEVTLVAAVVIGASATAVINGASLEQDLGTAGSQLTVAINEESEGQDLDTAGDQLIKENYLEDRHLSIQRGNRKCGKIGGRCVKNGKECPTDLPSEKPSGQPFCNKPTKRCCYNNNNGSSCPAGFESIGECCYYISSDHNLTNTWDGARTHCQELGIEHNVNMDLVEVGTEGQCCNDLKLMEVLSYIKKTFWFGATNFGTNGTWVWQHSGEVLSLRNNIWRKGSPEGIAYLNCLASQYGWWNDYHRRDVFPTRCSQSHISYVCQIFFLI</sequence>
<feature type="domain" description="C-type lectin" evidence="2">
    <location>
        <begin position="141"/>
        <end position="268"/>
    </location>
</feature>
<reference evidence="3 4" key="1">
    <citation type="submission" date="2024-05" db="EMBL/GenBank/DDBJ databases">
        <authorList>
            <person name="Wallberg A."/>
        </authorList>
    </citation>
    <scope>NUCLEOTIDE SEQUENCE [LARGE SCALE GENOMIC DNA]</scope>
</reference>
<evidence type="ECO:0000313" key="3">
    <source>
        <dbReference type="EMBL" id="CAL4074374.1"/>
    </source>
</evidence>
<dbReference type="Gene3D" id="3.10.100.10">
    <property type="entry name" value="Mannose-Binding Protein A, subunit A"/>
    <property type="match status" value="1"/>
</dbReference>
<dbReference type="InterPro" id="IPR001304">
    <property type="entry name" value="C-type_lectin-like"/>
</dbReference>
<feature type="non-terminal residue" evidence="3">
    <location>
        <position position="1"/>
    </location>
</feature>
<dbReference type="AlphaFoldDB" id="A0AAV2QAJ2"/>
<evidence type="ECO:0000259" key="2">
    <source>
        <dbReference type="PROSITE" id="PS50041"/>
    </source>
</evidence>
<proteinExistence type="predicted"/>
<dbReference type="EMBL" id="CAXKWB010004596">
    <property type="protein sequence ID" value="CAL4074374.1"/>
    <property type="molecule type" value="Genomic_DNA"/>
</dbReference>
<name>A0AAV2QAJ2_MEGNR</name>
<dbReference type="Proteomes" id="UP001497623">
    <property type="component" value="Unassembled WGS sequence"/>
</dbReference>
<keyword evidence="1" id="KW-1133">Transmembrane helix</keyword>
<dbReference type="CDD" id="cd00037">
    <property type="entry name" value="CLECT"/>
    <property type="match status" value="1"/>
</dbReference>